<feature type="region of interest" description="Disordered" evidence="1">
    <location>
        <begin position="200"/>
        <end position="257"/>
    </location>
</feature>
<dbReference type="Pfam" id="PF13360">
    <property type="entry name" value="PQQ_2"/>
    <property type="match status" value="2"/>
</dbReference>
<dbReference type="PANTHER" id="PTHR34512">
    <property type="entry name" value="CELL SURFACE PROTEIN"/>
    <property type="match status" value="1"/>
</dbReference>
<gene>
    <name evidence="4" type="ORF">GM418_05030</name>
</gene>
<organism evidence="4 5">
    <name type="scientific">Maribellus comscasis</name>
    <dbReference type="NCBI Taxonomy" id="2681766"/>
    <lineage>
        <taxon>Bacteria</taxon>
        <taxon>Pseudomonadati</taxon>
        <taxon>Bacteroidota</taxon>
        <taxon>Bacteroidia</taxon>
        <taxon>Marinilabiliales</taxon>
        <taxon>Prolixibacteraceae</taxon>
        <taxon>Maribellus</taxon>
    </lineage>
</organism>
<evidence type="ECO:0000259" key="3">
    <source>
        <dbReference type="Pfam" id="PF13360"/>
    </source>
</evidence>
<dbReference type="InterPro" id="IPR011047">
    <property type="entry name" value="Quinoprotein_ADH-like_sf"/>
</dbReference>
<dbReference type="KEGG" id="mcos:GM418_05030"/>
<evidence type="ECO:0000256" key="1">
    <source>
        <dbReference type="SAM" id="MobiDB-lite"/>
    </source>
</evidence>
<feature type="compositionally biased region" description="Acidic residues" evidence="1">
    <location>
        <begin position="200"/>
        <end position="209"/>
    </location>
</feature>
<dbReference type="SUPFAM" id="SSF50998">
    <property type="entry name" value="Quinoprotein alcohol dehydrogenase-like"/>
    <property type="match status" value="1"/>
</dbReference>
<protein>
    <submittedName>
        <fullName evidence="4">PQQ-binding-like beta-propeller repeat protein</fullName>
    </submittedName>
</protein>
<dbReference type="SMART" id="SM00564">
    <property type="entry name" value="PQQ"/>
    <property type="match status" value="6"/>
</dbReference>
<evidence type="ECO:0000256" key="2">
    <source>
        <dbReference type="SAM" id="Phobius"/>
    </source>
</evidence>
<feature type="domain" description="Pyrrolo-quinoline quinone repeat" evidence="3">
    <location>
        <begin position="542"/>
        <end position="600"/>
    </location>
</feature>
<dbReference type="AlphaFoldDB" id="A0A6I6JZB7"/>
<evidence type="ECO:0000313" key="4">
    <source>
        <dbReference type="EMBL" id="QGY43044.1"/>
    </source>
</evidence>
<dbReference type="PANTHER" id="PTHR34512:SF30">
    <property type="entry name" value="OUTER MEMBRANE PROTEIN ASSEMBLY FACTOR BAMB"/>
    <property type="match status" value="1"/>
</dbReference>
<keyword evidence="2" id="KW-0472">Membrane</keyword>
<name>A0A6I6JZB7_9BACT</name>
<feature type="transmembrane region" description="Helical" evidence="2">
    <location>
        <begin position="28"/>
        <end position="48"/>
    </location>
</feature>
<dbReference type="InterPro" id="IPR015943">
    <property type="entry name" value="WD40/YVTN_repeat-like_dom_sf"/>
</dbReference>
<dbReference type="EMBL" id="CP046401">
    <property type="protein sequence ID" value="QGY43044.1"/>
    <property type="molecule type" value="Genomic_DNA"/>
</dbReference>
<feature type="transmembrane region" description="Helical" evidence="2">
    <location>
        <begin position="142"/>
        <end position="165"/>
    </location>
</feature>
<dbReference type="InterPro" id="IPR002372">
    <property type="entry name" value="PQQ_rpt_dom"/>
</dbReference>
<dbReference type="Gene3D" id="2.40.10.480">
    <property type="match status" value="1"/>
</dbReference>
<accession>A0A6I6JZB7</accession>
<dbReference type="Proteomes" id="UP000428260">
    <property type="component" value="Chromosome"/>
</dbReference>
<keyword evidence="5" id="KW-1185">Reference proteome</keyword>
<proteinExistence type="predicted"/>
<feature type="domain" description="Pyrrolo-quinoline quinone repeat" evidence="3">
    <location>
        <begin position="430"/>
        <end position="539"/>
    </location>
</feature>
<reference evidence="4 5" key="1">
    <citation type="submission" date="2019-11" db="EMBL/GenBank/DDBJ databases">
        <authorList>
            <person name="Zheng R.K."/>
            <person name="Sun C.M."/>
        </authorList>
    </citation>
    <scope>NUCLEOTIDE SEQUENCE [LARGE SCALE GENOMIC DNA]</scope>
    <source>
        <strain evidence="4 5">WC007</strain>
    </source>
</reference>
<feature type="compositionally biased region" description="Basic and acidic residues" evidence="1">
    <location>
        <begin position="227"/>
        <end position="249"/>
    </location>
</feature>
<feature type="transmembrane region" description="Helical" evidence="2">
    <location>
        <begin position="102"/>
        <end position="121"/>
    </location>
</feature>
<sequence length="643" mass="70931">MRRKKKPGLKRNKHKMELKDKIKLSQNVAVFSGIFCVTVALLLLLNFWQMSKSDPTESKVIEALVERLKQEPNNEELKAEIRNFDLLARKAYFNSQWQVKTGAYLLLFGAIVLALALRYYYSLKSKIEAPDTQHENEIASRILAQKGIIIVGALVLVLGLGASFATVNHLNYYDAENSVAQAVPTPEDEGIEVIEVGENVEEPDTESEPEQALQEPTPERSQPVETSAEKEVDSGANENEEKAVEKTEPKPATAATSNNFFAEIRKNYNSFRGPLAQGISYSKNIPTEWDGTAGTNVVWKSPTPKHGFNSPVIWGDKIFIAGADASSREIYCYSRADGKLLWTAKADNIQGSPSSMPRVTPDTGLSASTLTTDGKRVYAIFATGDVVAFDMNGNRVWAKNLGVPENHYGHSSSLITWANKLFVQFDTNRGGKVIALEAATGNTAWETVRQSKISWASPVLAEVDGKYQLVLTADPIVAGYDVETGKELWSVDCMMGEVGPSVAYSDGIVVAANEYARMVAIDIKTGETLWEDDMYLPEASSPVAYNGLLFIATSYGVIVCYDLKTGEEYWEDDTGSAIYSSPTIADEKMYLMDNDGVMRIYECSKEMKKISENELGETAGTTPAYMDGYIYIRGENNLYCIGK</sequence>
<dbReference type="InterPro" id="IPR018391">
    <property type="entry name" value="PQQ_b-propeller_rpt"/>
</dbReference>
<keyword evidence="2" id="KW-1133">Transmembrane helix</keyword>
<evidence type="ECO:0000313" key="5">
    <source>
        <dbReference type="Proteomes" id="UP000428260"/>
    </source>
</evidence>
<dbReference type="Gene3D" id="2.130.10.10">
    <property type="entry name" value="YVTN repeat-like/Quinoprotein amine dehydrogenase"/>
    <property type="match status" value="1"/>
</dbReference>
<keyword evidence="2" id="KW-0812">Transmembrane</keyword>